<name>A0A3P9NGT6_POERE</name>
<dbReference type="PANTHER" id="PTHR14389">
    <property type="entry name" value="SI:CH1073-475A24.1"/>
    <property type="match status" value="1"/>
</dbReference>
<dbReference type="InterPro" id="IPR043504">
    <property type="entry name" value="Peptidase_S1_PA_chymotrypsin"/>
</dbReference>
<dbReference type="GeneTree" id="ENSGT00390000005182"/>
<dbReference type="KEGG" id="pret:103480931"/>
<evidence type="ECO:0000313" key="3">
    <source>
        <dbReference type="Proteomes" id="UP000242638"/>
    </source>
</evidence>
<dbReference type="Proteomes" id="UP000242638">
    <property type="component" value="Unassembled WGS sequence"/>
</dbReference>
<feature type="region of interest" description="Disordered" evidence="1">
    <location>
        <begin position="671"/>
        <end position="690"/>
    </location>
</feature>
<dbReference type="OMA" id="QHWAEIS"/>
<dbReference type="GO" id="GO:0005634">
    <property type="term" value="C:nucleus"/>
    <property type="evidence" value="ECO:0007669"/>
    <property type="project" value="TreeGrafter"/>
</dbReference>
<reference evidence="2" key="2">
    <citation type="submission" date="2025-08" db="UniProtKB">
        <authorList>
            <consortium name="Ensembl"/>
        </authorList>
    </citation>
    <scope>IDENTIFICATION</scope>
    <source>
        <strain evidence="2">Guanapo</strain>
    </source>
</reference>
<keyword evidence="3" id="KW-1185">Reference proteome</keyword>
<reference evidence="3" key="1">
    <citation type="submission" date="2013-11" db="EMBL/GenBank/DDBJ databases">
        <title>The genomic landscape of the Guanapo guppy.</title>
        <authorList>
            <person name="Kuenstner A."/>
            <person name="Dreyer C."/>
        </authorList>
    </citation>
    <scope>NUCLEOTIDE SEQUENCE</scope>
    <source>
        <strain evidence="3">Guanapo</strain>
    </source>
</reference>
<accession>A0A3P9NGT6</accession>
<feature type="compositionally biased region" description="Basic and acidic residues" evidence="1">
    <location>
        <begin position="7"/>
        <end position="24"/>
    </location>
</feature>
<reference evidence="2" key="3">
    <citation type="submission" date="2025-09" db="UniProtKB">
        <authorList>
            <consortium name="Ensembl"/>
        </authorList>
    </citation>
    <scope>IDENTIFICATION</scope>
    <source>
        <strain evidence="2">Guanapo</strain>
    </source>
</reference>
<evidence type="ECO:0000256" key="1">
    <source>
        <dbReference type="SAM" id="MobiDB-lite"/>
    </source>
</evidence>
<feature type="compositionally biased region" description="Basic and acidic residues" evidence="1">
    <location>
        <begin position="50"/>
        <end position="61"/>
    </location>
</feature>
<dbReference type="Gene3D" id="2.40.10.10">
    <property type="entry name" value="Trypsin-like serine proteases"/>
    <property type="match status" value="2"/>
</dbReference>
<feature type="compositionally biased region" description="Low complexity" evidence="1">
    <location>
        <begin position="273"/>
        <end position="287"/>
    </location>
</feature>
<feature type="compositionally biased region" description="Acidic residues" evidence="1">
    <location>
        <begin position="677"/>
        <end position="690"/>
    </location>
</feature>
<evidence type="ECO:0000313" key="2">
    <source>
        <dbReference type="Ensembl" id="ENSPREP00000008752.1"/>
    </source>
</evidence>
<dbReference type="AlphaFoldDB" id="A0A3P9NGT6"/>
<dbReference type="STRING" id="8081.ENSPREP00000008752"/>
<dbReference type="Pfam" id="PF13365">
    <property type="entry name" value="Trypsin_2"/>
    <property type="match status" value="1"/>
</dbReference>
<dbReference type="GO" id="GO:0006260">
    <property type="term" value="P:DNA replication"/>
    <property type="evidence" value="ECO:0007669"/>
    <property type="project" value="TreeGrafter"/>
</dbReference>
<dbReference type="SUPFAM" id="SSF50494">
    <property type="entry name" value="Trypsin-like serine proteases"/>
    <property type="match status" value="1"/>
</dbReference>
<dbReference type="InterPro" id="IPR009003">
    <property type="entry name" value="Peptidase_S1_PA"/>
</dbReference>
<dbReference type="RefSeq" id="XP_008434351.1">
    <property type="nucleotide sequence ID" value="XM_008436129.2"/>
</dbReference>
<organism evidence="2 3">
    <name type="scientific">Poecilia reticulata</name>
    <name type="common">Guppy</name>
    <name type="synonym">Acanthophacelus reticulatus</name>
    <dbReference type="NCBI Taxonomy" id="8081"/>
    <lineage>
        <taxon>Eukaryota</taxon>
        <taxon>Metazoa</taxon>
        <taxon>Chordata</taxon>
        <taxon>Craniata</taxon>
        <taxon>Vertebrata</taxon>
        <taxon>Euteleostomi</taxon>
        <taxon>Actinopterygii</taxon>
        <taxon>Neopterygii</taxon>
        <taxon>Teleostei</taxon>
        <taxon>Neoteleostei</taxon>
        <taxon>Acanthomorphata</taxon>
        <taxon>Ovalentaria</taxon>
        <taxon>Atherinomorphae</taxon>
        <taxon>Cyprinodontiformes</taxon>
        <taxon>Poeciliidae</taxon>
        <taxon>Poeciliinae</taxon>
        <taxon>Poecilia</taxon>
    </lineage>
</organism>
<feature type="compositionally biased region" description="Polar residues" evidence="1">
    <location>
        <begin position="35"/>
        <end position="47"/>
    </location>
</feature>
<protein>
    <submittedName>
        <fullName evidence="2">Protein FAM111A-like</fullName>
    </submittedName>
</protein>
<dbReference type="GeneID" id="103480931"/>
<dbReference type="GO" id="GO:0000785">
    <property type="term" value="C:chromatin"/>
    <property type="evidence" value="ECO:0007669"/>
    <property type="project" value="TreeGrafter"/>
</dbReference>
<dbReference type="Ensembl" id="ENSPRET00000008858.1">
    <property type="protein sequence ID" value="ENSPREP00000008752.1"/>
    <property type="gene ID" value="ENSPREG00000005986.1"/>
</dbReference>
<feature type="region of interest" description="Disordered" evidence="1">
    <location>
        <begin position="264"/>
        <end position="298"/>
    </location>
</feature>
<feature type="region of interest" description="Disordered" evidence="1">
    <location>
        <begin position="1"/>
        <end position="61"/>
    </location>
</feature>
<dbReference type="PANTHER" id="PTHR14389:SF3">
    <property type="entry name" value="PROTEIN FAM111A-LIKE"/>
    <property type="match status" value="1"/>
</dbReference>
<proteinExistence type="predicted"/>
<dbReference type="OrthoDB" id="10025068at2759"/>
<sequence>MAPKKQRTSENMKDIRKYFGKENDVPGSPFKTPRKNLQTVGKSQMNPTKVKKEGMEKDEASTDDHLHRFNVKFGSDPQKYTIDCKKPRTVLEVIKLKHSTKYEKEMEKPGEKKRLEENLIIKVGEGNDSYIVATHFPCSCLATDDCLTTTTSNNIIEKKQQQVRVLPREKYSVFFIDKEGGKDTKSKTDMIFRCNNIQQQFRYFCVYGRKGMTVEEALTRDGRFVDGLTDFTLSDNKTGDVTNYTEIVDNLDGKEFQICLPRKGKTKATNPPQVVQEQDSTQQTSQEQRQEENASASTKVQNIEVTKVLEYARQKGISGKTSIEDLKIQIDLNEINDLLRKQFPKLKALMESRFPGRSFEETLKLKRENFGKIQNSFSEVHTVRELLNLSKSICLLMIEEKNNSGLTELKKTVQGTGFVLFDNFVLTNAHLFEPWEKMNNWVNYLTVTAEFSFESKGKPGMKYQATVVGGTHDLDFALLELTQLPGQAEGQIIPPGLLKIFGPIPGGDGGACIIGHPAGGVKKMDITCIIRKEDKEQAVKQNLASHEPFIVCSTNYQIKRDTNADIHVTYNSFMYHGSSGSPVFDAVGQVFGLHSGGFFYNTVIPGHSVMEYAYPLLDIFKKLLGELQKTDKWDLLERIMNEATGNPYLEMILESVGLKQTKVQALCVENRERTDETGEQSDYVEEMDQS</sequence>
<dbReference type="Bgee" id="ENSPREG00000005986">
    <property type="expression patterns" value="Expressed in caudal fin and 1 other cell type or tissue"/>
</dbReference>